<keyword evidence="4 8" id="KW-0812">Transmembrane</keyword>
<keyword evidence="6 8" id="KW-0472">Membrane</keyword>
<protein>
    <submittedName>
        <fullName evidence="10">Sensory neuron membrane protein 2-like</fullName>
    </submittedName>
</protein>
<evidence type="ECO:0000256" key="1">
    <source>
        <dbReference type="ARBA" id="ARBA00004236"/>
    </source>
</evidence>
<reference evidence="10" key="1">
    <citation type="submission" date="2025-08" db="UniProtKB">
        <authorList>
            <consortium name="RefSeq"/>
        </authorList>
    </citation>
    <scope>IDENTIFICATION</scope>
    <source>
        <tissue evidence="10">Muscle</tissue>
    </source>
</reference>
<keyword evidence="5 8" id="KW-1133">Transmembrane helix</keyword>
<dbReference type="GeneID" id="117234535"/>
<evidence type="ECO:0000256" key="7">
    <source>
        <dbReference type="ARBA" id="ARBA00023180"/>
    </source>
</evidence>
<proteinExistence type="inferred from homology"/>
<sequence>MSPNIRQTDNFKEKVRSNFYKMWCYYGCAIIWIIFGLYVSQTELFSNILISKITEVLSLREDSEIYKVWKSPIQLTFTCHLFNVTNPDEVMSGSNPYFNEVGPFTYDEILEKQIIDVDDAMDEITYTTKSMYSFNKDLSVKLSQHDKITMLNPAYIGTMSMLSSLPPEYMEKYGNNIPKLFPNRSSIFLKANPTDLLFNGIQVSCNLRKFPELDMICKTLGSNLPQALRKTDKQDVYLLSIFQRMNATFRGPFSVNRGVNDITRLGDITSYMGKRKQTMWNSEGCNIIRGTDSIIWAPLIKPLPFVSTFVPDLFNIPYQLSRCMCRTIDADYKDEISVRGLIGSRFVMKERTWFLNTTQCYCLLENKIPKCLPQGLIDVWECQKLPVIISEPHFLHGDPQLLKYAGGLNPDERLHETYIIIEPYTGTPLSGQKRMQLNLYLEKQSVELLSNVSEGYFPLMWCGNVRSFKTVLIILSCLLNIYDFTYEMQLIKIIRECGRFFDFKVGTRVFRE</sequence>
<evidence type="ECO:0000256" key="2">
    <source>
        <dbReference type="ARBA" id="ARBA00010532"/>
    </source>
</evidence>
<keyword evidence="3" id="KW-1003">Cell membrane</keyword>
<dbReference type="InterPro" id="IPR002159">
    <property type="entry name" value="CD36_fam"/>
</dbReference>
<dbReference type="PANTHER" id="PTHR11923">
    <property type="entry name" value="SCAVENGER RECEPTOR CLASS B TYPE-1 SR-B1"/>
    <property type="match status" value="1"/>
</dbReference>
<dbReference type="GO" id="GO:0005044">
    <property type="term" value="F:scavenger receptor activity"/>
    <property type="evidence" value="ECO:0007669"/>
    <property type="project" value="TreeGrafter"/>
</dbReference>
<accession>A0A6J3KIM5</accession>
<evidence type="ECO:0000256" key="6">
    <source>
        <dbReference type="ARBA" id="ARBA00023136"/>
    </source>
</evidence>
<evidence type="ECO:0000256" key="5">
    <source>
        <dbReference type="ARBA" id="ARBA00022989"/>
    </source>
</evidence>
<evidence type="ECO:0000256" key="8">
    <source>
        <dbReference type="SAM" id="Phobius"/>
    </source>
</evidence>
<comment type="similarity">
    <text evidence="2">Belongs to the CD36 family.</text>
</comment>
<evidence type="ECO:0000256" key="4">
    <source>
        <dbReference type="ARBA" id="ARBA00022692"/>
    </source>
</evidence>
<dbReference type="AlphaFoldDB" id="A0A6J3KIM5"/>
<gene>
    <name evidence="10" type="primary">LOC117234535</name>
</gene>
<dbReference type="GO" id="GO:0005886">
    <property type="term" value="C:plasma membrane"/>
    <property type="evidence" value="ECO:0007669"/>
    <property type="project" value="UniProtKB-SubCell"/>
</dbReference>
<name>A0A6J3KIM5_9HYME</name>
<dbReference type="PANTHER" id="PTHR11923:SF93">
    <property type="entry name" value="GH07959P-RELATED"/>
    <property type="match status" value="1"/>
</dbReference>
<dbReference type="Proteomes" id="UP000504631">
    <property type="component" value="Unplaced"/>
</dbReference>
<dbReference type="GO" id="GO:0005737">
    <property type="term" value="C:cytoplasm"/>
    <property type="evidence" value="ECO:0007669"/>
    <property type="project" value="TreeGrafter"/>
</dbReference>
<evidence type="ECO:0000313" key="10">
    <source>
        <dbReference type="RefSeq" id="XP_033351759.1"/>
    </source>
</evidence>
<keyword evidence="9" id="KW-1185">Reference proteome</keyword>
<dbReference type="PRINTS" id="PR01609">
    <property type="entry name" value="CD36FAMILY"/>
</dbReference>
<evidence type="ECO:0000313" key="9">
    <source>
        <dbReference type="Proteomes" id="UP000504631"/>
    </source>
</evidence>
<feature type="transmembrane region" description="Helical" evidence="8">
    <location>
        <begin position="20"/>
        <end position="39"/>
    </location>
</feature>
<keyword evidence="7" id="KW-0325">Glycoprotein</keyword>
<evidence type="ECO:0000256" key="3">
    <source>
        <dbReference type="ARBA" id="ARBA00022475"/>
    </source>
</evidence>
<dbReference type="Pfam" id="PF01130">
    <property type="entry name" value="CD36"/>
    <property type="match status" value="1"/>
</dbReference>
<dbReference type="RefSeq" id="XP_033351759.1">
    <property type="nucleotide sequence ID" value="XM_033495868.1"/>
</dbReference>
<dbReference type="KEGG" id="bvk:117234535"/>
<comment type="subcellular location">
    <subcellularLocation>
        <location evidence="1">Cell membrane</location>
    </subcellularLocation>
</comment>
<organism evidence="9 10">
    <name type="scientific">Bombus vosnesenskii</name>
    <dbReference type="NCBI Taxonomy" id="207650"/>
    <lineage>
        <taxon>Eukaryota</taxon>
        <taxon>Metazoa</taxon>
        <taxon>Ecdysozoa</taxon>
        <taxon>Arthropoda</taxon>
        <taxon>Hexapoda</taxon>
        <taxon>Insecta</taxon>
        <taxon>Pterygota</taxon>
        <taxon>Neoptera</taxon>
        <taxon>Endopterygota</taxon>
        <taxon>Hymenoptera</taxon>
        <taxon>Apocrita</taxon>
        <taxon>Aculeata</taxon>
        <taxon>Apoidea</taxon>
        <taxon>Anthophila</taxon>
        <taxon>Apidae</taxon>
        <taxon>Bombus</taxon>
        <taxon>Pyrobombus</taxon>
    </lineage>
</organism>